<accession>A0A5R9B946</accession>
<proteinExistence type="predicted"/>
<dbReference type="EMBL" id="VAVZ01000031">
    <property type="protein sequence ID" value="TLP94888.1"/>
    <property type="molecule type" value="Genomic_DNA"/>
</dbReference>
<evidence type="ECO:0000256" key="1">
    <source>
        <dbReference type="SAM" id="Phobius"/>
    </source>
</evidence>
<dbReference type="RefSeq" id="WP_138253641.1">
    <property type="nucleotide sequence ID" value="NZ_VAVZ01000031.1"/>
</dbReference>
<dbReference type="AlphaFoldDB" id="A0A5R9B946"/>
<keyword evidence="3" id="KW-1185">Reference proteome</keyword>
<dbReference type="Proteomes" id="UP000310458">
    <property type="component" value="Unassembled WGS sequence"/>
</dbReference>
<protein>
    <submittedName>
        <fullName evidence="2">Uncharacterized protein</fullName>
    </submittedName>
</protein>
<keyword evidence="1" id="KW-0812">Transmembrane</keyword>
<sequence>MSAHSLSHVLFGAATLLALTITVSAVGELLGWWQRSLDTSLVVSGVAVSLVLTLCASYLRRDKRGAASQAGT</sequence>
<evidence type="ECO:0000313" key="2">
    <source>
        <dbReference type="EMBL" id="TLP94888.1"/>
    </source>
</evidence>
<comment type="caution">
    <text evidence="2">The sequence shown here is derived from an EMBL/GenBank/DDBJ whole genome shotgun (WGS) entry which is preliminary data.</text>
</comment>
<evidence type="ECO:0000313" key="3">
    <source>
        <dbReference type="Proteomes" id="UP000310458"/>
    </source>
</evidence>
<reference evidence="2 3" key="1">
    <citation type="submission" date="2019-05" db="EMBL/GenBank/DDBJ databases">
        <title>Nesterenkonia sp. GY074 isolated from the Southern Atlantic Ocean.</title>
        <authorList>
            <person name="Zhang G."/>
        </authorList>
    </citation>
    <scope>NUCLEOTIDE SEQUENCE [LARGE SCALE GENOMIC DNA]</scope>
    <source>
        <strain evidence="2 3">GY074</strain>
    </source>
</reference>
<keyword evidence="1" id="KW-0472">Membrane</keyword>
<gene>
    <name evidence="2" type="ORF">FEF26_11315</name>
</gene>
<name>A0A5R9B946_9MICC</name>
<feature type="transmembrane region" description="Helical" evidence="1">
    <location>
        <begin position="41"/>
        <end position="59"/>
    </location>
</feature>
<keyword evidence="1" id="KW-1133">Transmembrane helix</keyword>
<organism evidence="2 3">
    <name type="scientific">Nesterenkonia salmonea</name>
    <dbReference type="NCBI Taxonomy" id="1804987"/>
    <lineage>
        <taxon>Bacteria</taxon>
        <taxon>Bacillati</taxon>
        <taxon>Actinomycetota</taxon>
        <taxon>Actinomycetes</taxon>
        <taxon>Micrococcales</taxon>
        <taxon>Micrococcaceae</taxon>
        <taxon>Nesterenkonia</taxon>
    </lineage>
</organism>